<dbReference type="PANTHER" id="PTHR13604:SF0">
    <property type="entry name" value="ABASIC SITE PROCESSING PROTEIN HMCES"/>
    <property type="match status" value="1"/>
</dbReference>
<keyword evidence="7" id="KW-0456">Lyase</keyword>
<evidence type="ECO:0000256" key="2">
    <source>
        <dbReference type="ARBA" id="ARBA00022670"/>
    </source>
</evidence>
<evidence type="ECO:0000256" key="6">
    <source>
        <dbReference type="ARBA" id="ARBA00023125"/>
    </source>
</evidence>
<keyword evidence="5" id="KW-0190">Covalent protein-DNA linkage</keyword>
<comment type="caution">
    <text evidence="9">The sequence shown here is derived from an EMBL/GenBank/DDBJ whole genome shotgun (WGS) entry which is preliminary data.</text>
</comment>
<dbReference type="GO" id="GO:0016829">
    <property type="term" value="F:lyase activity"/>
    <property type="evidence" value="ECO:0007669"/>
    <property type="project" value="UniProtKB-KW"/>
</dbReference>
<keyword evidence="3" id="KW-0227">DNA damage</keyword>
<gene>
    <name evidence="9" type="ORF">Y5S_02568</name>
</gene>
<dbReference type="PANTHER" id="PTHR13604">
    <property type="entry name" value="DC12-RELATED"/>
    <property type="match status" value="1"/>
</dbReference>
<dbReference type="RefSeq" id="WP_052041597.1">
    <property type="nucleotide sequence ID" value="NZ_ARXV01000010.1"/>
</dbReference>
<evidence type="ECO:0000313" key="10">
    <source>
        <dbReference type="Proteomes" id="UP000029444"/>
    </source>
</evidence>
<dbReference type="AlphaFoldDB" id="A0A095SHZ8"/>
<dbReference type="Proteomes" id="UP000029444">
    <property type="component" value="Unassembled WGS sequence"/>
</dbReference>
<dbReference type="Pfam" id="PF02586">
    <property type="entry name" value="SRAP"/>
    <property type="match status" value="1"/>
</dbReference>
<name>A0A095SHZ8_9GAMM</name>
<keyword evidence="6" id="KW-0238">DNA-binding</keyword>
<evidence type="ECO:0000256" key="7">
    <source>
        <dbReference type="ARBA" id="ARBA00023239"/>
    </source>
</evidence>
<dbReference type="SUPFAM" id="SSF143081">
    <property type="entry name" value="BB1717-like"/>
    <property type="match status" value="1"/>
</dbReference>
<dbReference type="InterPro" id="IPR003738">
    <property type="entry name" value="SRAP"/>
</dbReference>
<accession>A0A095SHZ8</accession>
<dbReference type="EC" id="3.4.-.-" evidence="8"/>
<keyword evidence="2 8" id="KW-0645">Protease</keyword>
<protein>
    <recommendedName>
        <fullName evidence="8">Abasic site processing protein</fullName>
        <ecNumber evidence="8">3.4.-.-</ecNumber>
    </recommendedName>
</protein>
<evidence type="ECO:0000256" key="3">
    <source>
        <dbReference type="ARBA" id="ARBA00022763"/>
    </source>
</evidence>
<sequence length="192" mass="21284">MCTNYVLIKSDGSAKLAEALGVDANRLIYGDFRPGAQISVVTGGSEARLLRTATWWLYLQQTPQGLRPHRDYFSVNTNYRKLPQKREFKHSRCIIPATAFVESQDGKRPHLLEPANGSAIAFGGLYKEWTDKVTGEEVTSASIITLPGIPALEQIHRKSTPLWLPEEAYDSWLSPEVTDGGAGRVARPSDTR</sequence>
<evidence type="ECO:0000256" key="4">
    <source>
        <dbReference type="ARBA" id="ARBA00022801"/>
    </source>
</evidence>
<organism evidence="9 10">
    <name type="scientific">Alcanivorax nanhaiticus</name>
    <dbReference type="NCBI Taxonomy" id="1177154"/>
    <lineage>
        <taxon>Bacteria</taxon>
        <taxon>Pseudomonadati</taxon>
        <taxon>Pseudomonadota</taxon>
        <taxon>Gammaproteobacteria</taxon>
        <taxon>Oceanospirillales</taxon>
        <taxon>Alcanivoracaceae</taxon>
        <taxon>Alcanivorax</taxon>
    </lineage>
</organism>
<dbReference type="EMBL" id="ARXV01000010">
    <property type="protein sequence ID" value="KGD64266.1"/>
    <property type="molecule type" value="Genomic_DNA"/>
</dbReference>
<reference evidence="9 10" key="1">
    <citation type="submission" date="2012-09" db="EMBL/GenBank/DDBJ databases">
        <title>Genome Sequence of alkane-degrading Bacterium Alcanivorax sp. 19-m-6.</title>
        <authorList>
            <person name="Lai Q."/>
            <person name="Shao Z."/>
        </authorList>
    </citation>
    <scope>NUCLEOTIDE SEQUENCE [LARGE SCALE GENOMIC DNA]</scope>
    <source>
        <strain evidence="9 10">19-m-6</strain>
    </source>
</reference>
<dbReference type="GO" id="GO:0006508">
    <property type="term" value="P:proteolysis"/>
    <property type="evidence" value="ECO:0007669"/>
    <property type="project" value="UniProtKB-KW"/>
</dbReference>
<dbReference type="Gene3D" id="3.90.1680.10">
    <property type="entry name" value="SOS response associated peptidase-like"/>
    <property type="match status" value="1"/>
</dbReference>
<evidence type="ECO:0000313" key="9">
    <source>
        <dbReference type="EMBL" id="KGD64266.1"/>
    </source>
</evidence>
<comment type="similarity">
    <text evidence="1 8">Belongs to the SOS response-associated peptidase family.</text>
</comment>
<dbReference type="GO" id="GO:0106300">
    <property type="term" value="P:protein-DNA covalent cross-linking repair"/>
    <property type="evidence" value="ECO:0007669"/>
    <property type="project" value="InterPro"/>
</dbReference>
<dbReference type="eggNOG" id="COG2135">
    <property type="taxonomic scope" value="Bacteria"/>
</dbReference>
<evidence type="ECO:0000256" key="1">
    <source>
        <dbReference type="ARBA" id="ARBA00008136"/>
    </source>
</evidence>
<keyword evidence="10" id="KW-1185">Reference proteome</keyword>
<dbReference type="InterPro" id="IPR036590">
    <property type="entry name" value="SRAP-like"/>
</dbReference>
<evidence type="ECO:0000256" key="5">
    <source>
        <dbReference type="ARBA" id="ARBA00023124"/>
    </source>
</evidence>
<dbReference type="PATRIC" id="fig|1177154.3.peg.2605"/>
<dbReference type="GO" id="GO:0003697">
    <property type="term" value="F:single-stranded DNA binding"/>
    <property type="evidence" value="ECO:0007669"/>
    <property type="project" value="InterPro"/>
</dbReference>
<dbReference type="GO" id="GO:0008233">
    <property type="term" value="F:peptidase activity"/>
    <property type="evidence" value="ECO:0007669"/>
    <property type="project" value="UniProtKB-KW"/>
</dbReference>
<dbReference type="OrthoDB" id="6192129at2"/>
<proteinExistence type="inferred from homology"/>
<keyword evidence="4 8" id="KW-0378">Hydrolase</keyword>
<evidence type="ECO:0000256" key="8">
    <source>
        <dbReference type="RuleBase" id="RU364100"/>
    </source>
</evidence>